<dbReference type="EMBL" id="JANWTC010000002">
    <property type="protein sequence ID" value="MCS5479036.1"/>
    <property type="molecule type" value="Genomic_DNA"/>
</dbReference>
<evidence type="ECO:0000313" key="3">
    <source>
        <dbReference type="Proteomes" id="UP001205965"/>
    </source>
</evidence>
<evidence type="ECO:0000256" key="1">
    <source>
        <dbReference type="SAM" id="Phobius"/>
    </source>
</evidence>
<organism evidence="2 3">
    <name type="scientific">Corynebacterium lemuris</name>
    <dbReference type="NCBI Taxonomy" id="1859292"/>
    <lineage>
        <taxon>Bacteria</taxon>
        <taxon>Bacillati</taxon>
        <taxon>Actinomycetota</taxon>
        <taxon>Actinomycetes</taxon>
        <taxon>Mycobacteriales</taxon>
        <taxon>Corynebacteriaceae</taxon>
        <taxon>Corynebacterium</taxon>
    </lineage>
</organism>
<gene>
    <name evidence="2" type="ORF">NYP18_05120</name>
</gene>
<feature type="transmembrane region" description="Helical" evidence="1">
    <location>
        <begin position="84"/>
        <end position="105"/>
    </location>
</feature>
<comment type="caution">
    <text evidence="2">The sequence shown here is derived from an EMBL/GenBank/DDBJ whole genome shotgun (WGS) entry which is preliminary data.</text>
</comment>
<keyword evidence="1" id="KW-1133">Transmembrane helix</keyword>
<keyword evidence="1" id="KW-0472">Membrane</keyword>
<reference evidence="2 3" key="1">
    <citation type="submission" date="2022-08" db="EMBL/GenBank/DDBJ databases">
        <title>YIM 101645 draft genome.</title>
        <authorList>
            <person name="Chen X."/>
        </authorList>
    </citation>
    <scope>NUCLEOTIDE SEQUENCE [LARGE SCALE GENOMIC DNA]</scope>
    <source>
        <strain evidence="2 3">YIM 101645</strain>
    </source>
</reference>
<dbReference type="Proteomes" id="UP001205965">
    <property type="component" value="Unassembled WGS sequence"/>
</dbReference>
<proteinExistence type="predicted"/>
<protein>
    <submittedName>
        <fullName evidence="2">Uncharacterized protein</fullName>
    </submittedName>
</protein>
<name>A0ABT2FV53_9CORY</name>
<keyword evidence="3" id="KW-1185">Reference proteome</keyword>
<sequence>MRNLLLVAALFHATWFGFVSFTWAINHLVAAVIGVILTITVGLTVLLREDHLPRVIVANMAGLIALSGWGGWLATQLLDDGPVIHLYALYLPLAAAVVFVVAAFLGNHSPESHPEGAPSP</sequence>
<accession>A0ABT2FV53</accession>
<evidence type="ECO:0000313" key="2">
    <source>
        <dbReference type="EMBL" id="MCS5479036.1"/>
    </source>
</evidence>
<feature type="transmembrane region" description="Helical" evidence="1">
    <location>
        <begin position="26"/>
        <end position="47"/>
    </location>
</feature>
<keyword evidence="1" id="KW-0812">Transmembrane</keyword>
<dbReference type="RefSeq" id="WP_259427094.1">
    <property type="nucleotide sequence ID" value="NZ_JANWTC010000002.1"/>
</dbReference>
<feature type="transmembrane region" description="Helical" evidence="1">
    <location>
        <begin position="54"/>
        <end position="72"/>
    </location>
</feature>